<accession>X0VR76</accession>
<dbReference type="AlphaFoldDB" id="X0VR76"/>
<name>X0VR76_9ZZZZ</name>
<feature type="non-terminal residue" evidence="1">
    <location>
        <position position="257"/>
    </location>
</feature>
<feature type="non-terminal residue" evidence="1">
    <location>
        <position position="1"/>
    </location>
</feature>
<protein>
    <submittedName>
        <fullName evidence="1">Uncharacterized protein</fullName>
    </submittedName>
</protein>
<dbReference type="EMBL" id="BARS01036947">
    <property type="protein sequence ID" value="GAG20735.1"/>
    <property type="molecule type" value="Genomic_DNA"/>
</dbReference>
<sequence length="257" mass="26151">SQGVSGSYTNADITVNDQGIITAAANGTGGGGTPGGAPQDVQYHGTGGVFEGNQYNTYVLGTDFSEHTLGGKEKAGQVTLNTYGLGDAINYGNAAVQHRAGNYVHLAGCTTQEASDDYYIHFPQKQGGAKTILENDGNGQLNWIATPTGGGGTDDKFKIDAADTQSGYWNDKITIGSGLSGSVNTDPSGVKTLTISAQSVNTVNSIKVGNTTESGLFEFTGSGVTMDNSSSPTVINFAGGTGSPAGIDGQVQFNDNG</sequence>
<reference evidence="1" key="1">
    <citation type="journal article" date="2014" name="Front. Microbiol.">
        <title>High frequency of phylogenetically diverse reductive dehalogenase-homologous genes in deep subseafloor sedimentary metagenomes.</title>
        <authorList>
            <person name="Kawai M."/>
            <person name="Futagami T."/>
            <person name="Toyoda A."/>
            <person name="Takaki Y."/>
            <person name="Nishi S."/>
            <person name="Hori S."/>
            <person name="Arai W."/>
            <person name="Tsubouchi T."/>
            <person name="Morono Y."/>
            <person name="Uchiyama I."/>
            <person name="Ito T."/>
            <person name="Fujiyama A."/>
            <person name="Inagaki F."/>
            <person name="Takami H."/>
        </authorList>
    </citation>
    <scope>NUCLEOTIDE SEQUENCE</scope>
    <source>
        <strain evidence="1">Expedition CK06-06</strain>
    </source>
</reference>
<organism evidence="1">
    <name type="scientific">marine sediment metagenome</name>
    <dbReference type="NCBI Taxonomy" id="412755"/>
    <lineage>
        <taxon>unclassified sequences</taxon>
        <taxon>metagenomes</taxon>
        <taxon>ecological metagenomes</taxon>
    </lineage>
</organism>
<gene>
    <name evidence="1" type="ORF">S01H1_56716</name>
</gene>
<proteinExistence type="predicted"/>
<comment type="caution">
    <text evidence="1">The sequence shown here is derived from an EMBL/GenBank/DDBJ whole genome shotgun (WGS) entry which is preliminary data.</text>
</comment>
<evidence type="ECO:0000313" key="1">
    <source>
        <dbReference type="EMBL" id="GAG20735.1"/>
    </source>
</evidence>